<dbReference type="Gene3D" id="2.70.70.10">
    <property type="entry name" value="Glucose Permease (Domain IIA)"/>
    <property type="match status" value="1"/>
</dbReference>
<evidence type="ECO:0000259" key="2">
    <source>
        <dbReference type="Pfam" id="PF01551"/>
    </source>
</evidence>
<protein>
    <submittedName>
        <fullName evidence="3">Peptidoglycan DD-metalloendopeptidase family protein</fullName>
    </submittedName>
</protein>
<feature type="domain" description="M23ase beta-sheet core" evidence="2">
    <location>
        <begin position="24"/>
        <end position="120"/>
    </location>
</feature>
<evidence type="ECO:0000313" key="3">
    <source>
        <dbReference type="EMBL" id="NOV01321.1"/>
    </source>
</evidence>
<dbReference type="InterPro" id="IPR011055">
    <property type="entry name" value="Dup_hybrid_motif"/>
</dbReference>
<feature type="transmembrane region" description="Helical" evidence="1">
    <location>
        <begin position="177"/>
        <end position="202"/>
    </location>
</feature>
<dbReference type="RefSeq" id="WP_171684144.1">
    <property type="nucleotide sequence ID" value="NZ_WHNZ01000030.1"/>
</dbReference>
<feature type="transmembrane region" description="Helical" evidence="1">
    <location>
        <begin position="208"/>
        <end position="224"/>
    </location>
</feature>
<keyword evidence="1" id="KW-0812">Transmembrane</keyword>
<dbReference type="SUPFAM" id="SSF51261">
    <property type="entry name" value="Duplicated hybrid motif"/>
    <property type="match status" value="1"/>
</dbReference>
<dbReference type="PANTHER" id="PTHR21666">
    <property type="entry name" value="PEPTIDASE-RELATED"/>
    <property type="match status" value="1"/>
</dbReference>
<keyword evidence="1" id="KW-0472">Membrane</keyword>
<dbReference type="InterPro" id="IPR016047">
    <property type="entry name" value="M23ase_b-sheet_dom"/>
</dbReference>
<gene>
    <name evidence="3" type="ORF">GC097_14990</name>
</gene>
<keyword evidence="4" id="KW-1185">Reference proteome</keyword>
<accession>A0ABX1ZML1</accession>
<dbReference type="PANTHER" id="PTHR21666:SF270">
    <property type="entry name" value="MUREIN HYDROLASE ACTIVATOR ENVC"/>
    <property type="match status" value="1"/>
</dbReference>
<keyword evidence="1" id="KW-1133">Transmembrane helix</keyword>
<reference evidence="3 4" key="1">
    <citation type="submission" date="2019-10" db="EMBL/GenBank/DDBJ databases">
        <title>Description of Paenibacillus pedi sp. nov.</title>
        <authorList>
            <person name="Carlier A."/>
            <person name="Qi S."/>
        </authorList>
    </citation>
    <scope>NUCLEOTIDE SEQUENCE [LARGE SCALE GENOMIC DNA]</scope>
    <source>
        <strain evidence="3 4">LMG 31457</strain>
    </source>
</reference>
<organism evidence="3 4">
    <name type="scientific">Paenibacillus planticolens</name>
    <dbReference type="NCBI Taxonomy" id="2654976"/>
    <lineage>
        <taxon>Bacteria</taxon>
        <taxon>Bacillati</taxon>
        <taxon>Bacillota</taxon>
        <taxon>Bacilli</taxon>
        <taxon>Bacillales</taxon>
        <taxon>Paenibacillaceae</taxon>
        <taxon>Paenibacillus</taxon>
    </lineage>
</organism>
<dbReference type="Proteomes" id="UP000618579">
    <property type="component" value="Unassembled WGS sequence"/>
</dbReference>
<dbReference type="InterPro" id="IPR050570">
    <property type="entry name" value="Cell_wall_metabolism_enzyme"/>
</dbReference>
<evidence type="ECO:0000313" key="4">
    <source>
        <dbReference type="Proteomes" id="UP000618579"/>
    </source>
</evidence>
<comment type="caution">
    <text evidence="3">The sequence shown here is derived from an EMBL/GenBank/DDBJ whole genome shotgun (WGS) entry which is preliminary data.</text>
</comment>
<sequence>MLLKMNGAPISAGFGAIDHVHKTPHTGIDIPLAEGSTLRAIANGVVERITDYGDKSIGRGVILKLDDGREAIYGHMKGFTVKVGQHVAQGQQIGYSGNSGASTGSHLHLGLMQNGQYIDPTKYADAAIATKVKSTPWSDIKDGATAFKESLDAIKEFTGKVIHWLNPHTWYTELHDLFVSGALDTPFILGTIGGVILLMMGASWPKKWLFWGWVIFWVLRAGVFRA</sequence>
<dbReference type="EMBL" id="WHNZ01000030">
    <property type="protein sequence ID" value="NOV01321.1"/>
    <property type="molecule type" value="Genomic_DNA"/>
</dbReference>
<dbReference type="CDD" id="cd12797">
    <property type="entry name" value="M23_peptidase"/>
    <property type="match status" value="1"/>
</dbReference>
<dbReference type="Pfam" id="PF01551">
    <property type="entry name" value="Peptidase_M23"/>
    <property type="match status" value="1"/>
</dbReference>
<name>A0ABX1ZML1_9BACL</name>
<proteinExistence type="predicted"/>
<evidence type="ECO:0000256" key="1">
    <source>
        <dbReference type="SAM" id="Phobius"/>
    </source>
</evidence>